<gene>
    <name evidence="8" type="ORF">Fot_09052</name>
</gene>
<keyword evidence="9" id="KW-1185">Reference proteome</keyword>
<feature type="domain" description="MBD" evidence="7">
    <location>
        <begin position="74"/>
        <end position="153"/>
    </location>
</feature>
<evidence type="ECO:0000256" key="5">
    <source>
        <dbReference type="ARBA" id="ARBA00023242"/>
    </source>
</evidence>
<evidence type="ECO:0000256" key="6">
    <source>
        <dbReference type="SAM" id="MobiDB-lite"/>
    </source>
</evidence>
<evidence type="ECO:0000256" key="4">
    <source>
        <dbReference type="ARBA" id="ARBA00023163"/>
    </source>
</evidence>
<feature type="compositionally biased region" description="Basic and acidic residues" evidence="6">
    <location>
        <begin position="235"/>
        <end position="248"/>
    </location>
</feature>
<feature type="region of interest" description="Disordered" evidence="6">
    <location>
        <begin position="145"/>
        <end position="199"/>
    </location>
</feature>
<protein>
    <recommendedName>
        <fullName evidence="7">MBD domain-containing protein</fullName>
    </recommendedName>
</protein>
<feature type="compositionally biased region" description="Polar residues" evidence="6">
    <location>
        <begin position="222"/>
        <end position="234"/>
    </location>
</feature>
<comment type="subcellular location">
    <subcellularLocation>
        <location evidence="1">Nucleus</location>
    </subcellularLocation>
</comment>
<dbReference type="PROSITE" id="PS50982">
    <property type="entry name" value="MBD"/>
    <property type="match status" value="1"/>
</dbReference>
<dbReference type="PANTHER" id="PTHR34067:SF20">
    <property type="entry name" value="OS08G0206700 PROTEIN"/>
    <property type="match status" value="1"/>
</dbReference>
<dbReference type="AlphaFoldDB" id="A0ABD1WD56"/>
<proteinExistence type="predicted"/>
<feature type="region of interest" description="Disordered" evidence="6">
    <location>
        <begin position="222"/>
        <end position="270"/>
    </location>
</feature>
<keyword evidence="4" id="KW-0804">Transcription</keyword>
<accession>A0ABD1WD56</accession>
<dbReference type="Gene3D" id="3.30.890.10">
    <property type="entry name" value="Methyl-cpg-binding Protein 2, Chain A"/>
    <property type="match status" value="1"/>
</dbReference>
<dbReference type="SUPFAM" id="SSF54171">
    <property type="entry name" value="DNA-binding domain"/>
    <property type="match status" value="1"/>
</dbReference>
<evidence type="ECO:0000256" key="1">
    <source>
        <dbReference type="ARBA" id="ARBA00004123"/>
    </source>
</evidence>
<feature type="compositionally biased region" description="Polar residues" evidence="6">
    <location>
        <begin position="175"/>
        <end position="188"/>
    </location>
</feature>
<dbReference type="Pfam" id="PF01429">
    <property type="entry name" value="MBD"/>
    <property type="match status" value="1"/>
</dbReference>
<reference evidence="9" key="1">
    <citation type="submission" date="2024-07" db="EMBL/GenBank/DDBJ databases">
        <title>Two chromosome-level genome assemblies of Korean endemic species Abeliophyllum distichum and Forsythia ovata (Oleaceae).</title>
        <authorList>
            <person name="Jang H."/>
        </authorList>
    </citation>
    <scope>NUCLEOTIDE SEQUENCE [LARGE SCALE GENOMIC DNA]</scope>
</reference>
<keyword evidence="3" id="KW-0238">DNA-binding</keyword>
<evidence type="ECO:0000256" key="3">
    <source>
        <dbReference type="ARBA" id="ARBA00023125"/>
    </source>
</evidence>
<dbReference type="EMBL" id="JBFOLJ010000003">
    <property type="protein sequence ID" value="KAL2547522.1"/>
    <property type="molecule type" value="Genomic_DNA"/>
</dbReference>
<evidence type="ECO:0000259" key="7">
    <source>
        <dbReference type="PROSITE" id="PS50982"/>
    </source>
</evidence>
<keyword evidence="2" id="KW-0805">Transcription regulation</keyword>
<evidence type="ECO:0000256" key="2">
    <source>
        <dbReference type="ARBA" id="ARBA00023015"/>
    </source>
</evidence>
<dbReference type="InterPro" id="IPR016177">
    <property type="entry name" value="DNA-bd_dom_sf"/>
</dbReference>
<comment type="caution">
    <text evidence="8">The sequence shown here is derived from an EMBL/GenBank/DDBJ whole genome shotgun (WGS) entry which is preliminary data.</text>
</comment>
<evidence type="ECO:0000313" key="8">
    <source>
        <dbReference type="EMBL" id="KAL2547522.1"/>
    </source>
</evidence>
<organism evidence="8 9">
    <name type="scientific">Forsythia ovata</name>
    <dbReference type="NCBI Taxonomy" id="205694"/>
    <lineage>
        <taxon>Eukaryota</taxon>
        <taxon>Viridiplantae</taxon>
        <taxon>Streptophyta</taxon>
        <taxon>Embryophyta</taxon>
        <taxon>Tracheophyta</taxon>
        <taxon>Spermatophyta</taxon>
        <taxon>Magnoliopsida</taxon>
        <taxon>eudicotyledons</taxon>
        <taxon>Gunneridae</taxon>
        <taxon>Pentapetalae</taxon>
        <taxon>asterids</taxon>
        <taxon>lamiids</taxon>
        <taxon>Lamiales</taxon>
        <taxon>Oleaceae</taxon>
        <taxon>Forsythieae</taxon>
        <taxon>Forsythia</taxon>
    </lineage>
</organism>
<dbReference type="Proteomes" id="UP001604277">
    <property type="component" value="Unassembled WGS sequence"/>
</dbReference>
<dbReference type="PANTHER" id="PTHR34067">
    <property type="entry name" value="OS04G0193200 PROTEIN"/>
    <property type="match status" value="1"/>
</dbReference>
<dbReference type="GO" id="GO:0005634">
    <property type="term" value="C:nucleus"/>
    <property type="evidence" value="ECO:0007669"/>
    <property type="project" value="UniProtKB-SubCell"/>
</dbReference>
<dbReference type="GO" id="GO:0003677">
    <property type="term" value="F:DNA binding"/>
    <property type="evidence" value="ECO:0007669"/>
    <property type="project" value="UniProtKB-KW"/>
</dbReference>
<sequence length="541" mass="60678">MVNGKSPEWLPPGFSEKTKYRNGIKIKYYYNSATGIKYYSKTDVLRCENVCHDMPQATSIEDNKLSDNKTGCIEPKTMDSSDWLPHGWIVEERTRKSGSRMGTAYRVYIEPSTARRFYSKSTVTRYLKTVNHTRNTTKQIKSSCLVDETQTEQPETSRQLFLGQESNEGKESCDRNSSATPEPENLNQDKIVERKNDTENTFEDIDQDIRVTADKIAVSSLGSDSLNDQKSPESVSEKQIHKAPMDSRKSKKRRTPSLPRRSSKRLAGCEPETLPDLVLDTRGLRATTKKSAHEKAGANEFPWQPDTEPAREVAYIASISEDLVPEIDRPNNDEKLLAENPAIPDLQTTQQVSEQKVDGANKFPREPDTEPAQEFANCVSVGQECVLDIEPSSTISVQIDPSETLNVQMSREVTEQEVDHYTKTQDSQLDFSFGDSWSDPCLEFAVKTLKGIIPVEDALAFQGCFQQKLDVPFNEAYGSLQPPAVDAPNNSEPFKQHALVEQWPVNPPFPTPGNISFPNCSGICPRQPSIESGNKERKAKV</sequence>
<dbReference type="InterPro" id="IPR001739">
    <property type="entry name" value="Methyl_CpG_DNA-bd"/>
</dbReference>
<evidence type="ECO:0000313" key="9">
    <source>
        <dbReference type="Proteomes" id="UP001604277"/>
    </source>
</evidence>
<name>A0ABD1WD56_9LAMI</name>
<keyword evidence="5" id="KW-0539">Nucleus</keyword>
<dbReference type="InterPro" id="IPR038945">
    <property type="entry name" value="MBD13-like"/>
</dbReference>